<feature type="signal peptide" evidence="1">
    <location>
        <begin position="1"/>
        <end position="30"/>
    </location>
</feature>
<proteinExistence type="predicted"/>
<reference evidence="2" key="1">
    <citation type="submission" date="2016-04" db="EMBL/GenBank/DDBJ databases">
        <authorList>
            <person name="Evans L.H."/>
            <person name="Alamgir A."/>
            <person name="Owens N."/>
            <person name="Weber N.D."/>
            <person name="Virtaneva K."/>
            <person name="Barbian K."/>
            <person name="Babar A."/>
            <person name="Rosenke K."/>
        </authorList>
    </citation>
    <scope>NUCLEOTIDE SEQUENCE</scope>
    <source>
        <strain evidence="2">Nono1</strain>
    </source>
</reference>
<feature type="chain" id="PRO_5038478111" evidence="1">
    <location>
        <begin position="31"/>
        <end position="58"/>
    </location>
</feature>
<organism evidence="2">
    <name type="scientific">Nonomuraea gerenzanensis</name>
    <dbReference type="NCBI Taxonomy" id="93944"/>
    <lineage>
        <taxon>Bacteria</taxon>
        <taxon>Bacillati</taxon>
        <taxon>Actinomycetota</taxon>
        <taxon>Actinomycetes</taxon>
        <taxon>Streptosporangiales</taxon>
        <taxon>Streptosporangiaceae</taxon>
        <taxon>Nonomuraea</taxon>
    </lineage>
</organism>
<sequence>MIRTGLLKKIAIVLAAGLIALGLGAATASAASAASAASVAGDIGLPGGSGEISDHPQP</sequence>
<dbReference type="EMBL" id="LT559118">
    <property type="protein sequence ID" value="SBO91055.1"/>
    <property type="molecule type" value="Genomic_DNA"/>
</dbReference>
<dbReference type="RefSeq" id="WP_225270460.1">
    <property type="nucleotide sequence ID" value="NZ_CP084058.1"/>
</dbReference>
<accession>A0A1M4DWY0</accession>
<keyword evidence="1" id="KW-0732">Signal</keyword>
<gene>
    <name evidence="2" type="ORF">BN4615_P569</name>
</gene>
<evidence type="ECO:0000256" key="1">
    <source>
        <dbReference type="SAM" id="SignalP"/>
    </source>
</evidence>
<evidence type="ECO:0000313" key="2">
    <source>
        <dbReference type="EMBL" id="SBO91055.1"/>
    </source>
</evidence>
<dbReference type="AlphaFoldDB" id="A0A1M4DWY0"/>
<name>A0A1M4DWY0_9ACTN</name>
<protein>
    <submittedName>
        <fullName evidence="2">Uncharacterized protein</fullName>
    </submittedName>
</protein>